<accession>A0A652YJX2</accession>
<dbReference type="AlphaFoldDB" id="A0A652YJX2"/>
<comment type="caution">
    <text evidence="6">The sequence shown here is derived from an EMBL/GenBank/DDBJ whole genome shotgun (WGS) entry which is preliminary data.</text>
</comment>
<dbReference type="PANTHER" id="PTHR43370">
    <property type="entry name" value="SUGAR ABC TRANSPORTER INTEGRAL MEMBRANE PROTEIN-RELATED"/>
    <property type="match status" value="1"/>
</dbReference>
<keyword evidence="5" id="KW-0472">Membrane</keyword>
<dbReference type="EMBL" id="VNIQ01000008">
    <property type="protein sequence ID" value="TYQ01274.1"/>
    <property type="molecule type" value="Genomic_DNA"/>
</dbReference>
<evidence type="ECO:0000256" key="1">
    <source>
        <dbReference type="ARBA" id="ARBA00004651"/>
    </source>
</evidence>
<keyword evidence="4" id="KW-1133">Transmembrane helix</keyword>
<dbReference type="PANTHER" id="PTHR43370:SF1">
    <property type="entry name" value="GUANOSINE ABC TRANSPORTER PERMEASE PROTEIN NUPQ"/>
    <property type="match status" value="1"/>
</dbReference>
<evidence type="ECO:0000256" key="5">
    <source>
        <dbReference type="ARBA" id="ARBA00023136"/>
    </source>
</evidence>
<evidence type="ECO:0000256" key="3">
    <source>
        <dbReference type="ARBA" id="ARBA00022692"/>
    </source>
</evidence>
<protein>
    <submittedName>
        <fullName evidence="6">Nucleoside ABC transporter membrane protein</fullName>
    </submittedName>
</protein>
<keyword evidence="3" id="KW-0812">Transmembrane</keyword>
<dbReference type="Pfam" id="PF02653">
    <property type="entry name" value="BPD_transp_2"/>
    <property type="match status" value="1"/>
</dbReference>
<evidence type="ECO:0000256" key="4">
    <source>
        <dbReference type="ARBA" id="ARBA00022989"/>
    </source>
</evidence>
<comment type="subcellular location">
    <subcellularLocation>
        <location evidence="1">Cell membrane</location>
        <topology evidence="1">Multi-pass membrane protein</topology>
    </subcellularLocation>
</comment>
<proteinExistence type="predicted"/>
<organism evidence="6">
    <name type="scientific">Nocardia globerula</name>
    <dbReference type="NCBI Taxonomy" id="1818"/>
    <lineage>
        <taxon>Bacteria</taxon>
        <taxon>Bacillati</taxon>
        <taxon>Actinomycetota</taxon>
        <taxon>Actinomycetes</taxon>
        <taxon>Mycobacteriales</taxon>
        <taxon>Nocardiaceae</taxon>
        <taxon>Nocardia</taxon>
    </lineage>
</organism>
<dbReference type="GO" id="GO:0022857">
    <property type="term" value="F:transmembrane transporter activity"/>
    <property type="evidence" value="ECO:0007669"/>
    <property type="project" value="InterPro"/>
</dbReference>
<name>A0A652YJX2_NOCGL</name>
<evidence type="ECO:0000313" key="6">
    <source>
        <dbReference type="EMBL" id="TYQ01274.1"/>
    </source>
</evidence>
<dbReference type="CDD" id="cd06580">
    <property type="entry name" value="TM_PBP1_transp_TpRbsC_like"/>
    <property type="match status" value="1"/>
</dbReference>
<dbReference type="InterPro" id="IPR001851">
    <property type="entry name" value="ABC_transp_permease"/>
</dbReference>
<reference evidence="6" key="1">
    <citation type="submission" date="2019-07" db="EMBL/GenBank/DDBJ databases">
        <title>Genomic Encyclopedia of Type Strains, Phase IV (KMG-IV): sequencing the most valuable type-strain genomes for metagenomic binning, comparative biology and taxonomic classification.</title>
        <authorList>
            <person name="Goeker M."/>
        </authorList>
    </citation>
    <scope>NUCLEOTIDE SEQUENCE</scope>
    <source>
        <strain evidence="6">DSM 44596</strain>
    </source>
</reference>
<gene>
    <name evidence="6" type="ORF">FNL38_108130</name>
</gene>
<evidence type="ECO:0000256" key="2">
    <source>
        <dbReference type="ARBA" id="ARBA00022475"/>
    </source>
</evidence>
<sequence>MSTAVITGIVTSGVSFAIPLLVAASGESISERAGVLNLSMEGMMLTGAFASVLATVTTGSPVLGVVAGVIAATVFGIAQAHLSVHLRADQIVIGVAGNALALGLTTFGSRVLLSDGKGQSIDGFHSVDIPVLSDIPFIGPTLFGQTLLGYLCIALVVAMAVLFSKRTVPGLTIDAIGEDALSADWTGLPVRRVRYLCVLLAAAAGGLAGSQLALSEVHSFSDNMTGGLGYLAVVAVIAGGWRILGIVYACVFFGIAQALQFALPALGIDIPYALLVMLPYVIAIVAISGFIGSRSAPSCLTIPYTGNSR</sequence>
<dbReference type="GO" id="GO:0005886">
    <property type="term" value="C:plasma membrane"/>
    <property type="evidence" value="ECO:0007669"/>
    <property type="project" value="UniProtKB-SubCell"/>
</dbReference>
<keyword evidence="2" id="KW-1003">Cell membrane</keyword>